<keyword evidence="1" id="KW-0812">Transmembrane</keyword>
<dbReference type="Gene3D" id="3.10.450.530">
    <property type="entry name" value="Ribonuclease toxin, BrnT, of type II toxin-antitoxin system"/>
    <property type="match status" value="1"/>
</dbReference>
<evidence type="ECO:0008006" key="4">
    <source>
        <dbReference type="Google" id="ProtNLM"/>
    </source>
</evidence>
<dbReference type="Proteomes" id="UP001595859">
    <property type="component" value="Unassembled WGS sequence"/>
</dbReference>
<proteinExistence type="predicted"/>
<evidence type="ECO:0000313" key="3">
    <source>
        <dbReference type="Proteomes" id="UP001595859"/>
    </source>
</evidence>
<feature type="transmembrane region" description="Helical" evidence="1">
    <location>
        <begin position="55"/>
        <end position="72"/>
    </location>
</feature>
<accession>A0ABV9RYG9</accession>
<sequence length="89" mass="10404">MREIYWTDEAETHIWSRHQVTPHEVEQIVYTPQRLVTKGRDETTYILGQTDDGRLLLVVLGEALAGGFYVVTARPMNEKERKAYRKNAR</sequence>
<keyword evidence="3" id="KW-1185">Reference proteome</keyword>
<reference evidence="3" key="1">
    <citation type="journal article" date="2019" name="Int. J. Syst. Evol. Microbiol.">
        <title>The Global Catalogue of Microorganisms (GCM) 10K type strain sequencing project: providing services to taxonomists for standard genome sequencing and annotation.</title>
        <authorList>
            <consortium name="The Broad Institute Genomics Platform"/>
            <consortium name="The Broad Institute Genome Sequencing Center for Infectious Disease"/>
            <person name="Wu L."/>
            <person name="Ma J."/>
        </authorList>
    </citation>
    <scope>NUCLEOTIDE SEQUENCE [LARGE SCALE GENOMIC DNA]</scope>
    <source>
        <strain evidence="3">ZS-22-S1</strain>
    </source>
</reference>
<evidence type="ECO:0000256" key="1">
    <source>
        <dbReference type="SAM" id="Phobius"/>
    </source>
</evidence>
<organism evidence="2 3">
    <name type="scientific">Actinophytocola glycyrrhizae</name>
    <dbReference type="NCBI Taxonomy" id="2044873"/>
    <lineage>
        <taxon>Bacteria</taxon>
        <taxon>Bacillati</taxon>
        <taxon>Actinomycetota</taxon>
        <taxon>Actinomycetes</taxon>
        <taxon>Pseudonocardiales</taxon>
        <taxon>Pseudonocardiaceae</taxon>
    </lineage>
</organism>
<comment type="caution">
    <text evidence="2">The sequence shown here is derived from an EMBL/GenBank/DDBJ whole genome shotgun (WGS) entry which is preliminary data.</text>
</comment>
<dbReference type="InterPro" id="IPR038573">
    <property type="entry name" value="BrnT_sf"/>
</dbReference>
<keyword evidence="1" id="KW-0472">Membrane</keyword>
<keyword evidence="1" id="KW-1133">Transmembrane helix</keyword>
<dbReference type="EMBL" id="JBHSIS010000003">
    <property type="protein sequence ID" value="MFC4853496.1"/>
    <property type="molecule type" value="Genomic_DNA"/>
</dbReference>
<name>A0ABV9RYG9_9PSEU</name>
<evidence type="ECO:0000313" key="2">
    <source>
        <dbReference type="EMBL" id="MFC4853496.1"/>
    </source>
</evidence>
<protein>
    <recommendedName>
        <fullName evidence="4">BrnT family toxin</fullName>
    </recommendedName>
</protein>
<dbReference type="RefSeq" id="WP_378055447.1">
    <property type="nucleotide sequence ID" value="NZ_JBHSIS010000003.1"/>
</dbReference>
<gene>
    <name evidence="2" type="ORF">ACFPCV_08260</name>
</gene>